<evidence type="ECO:0000256" key="4">
    <source>
        <dbReference type="ARBA" id="ARBA00022825"/>
    </source>
</evidence>
<evidence type="ECO:0000256" key="2">
    <source>
        <dbReference type="ARBA" id="ARBA00022670"/>
    </source>
</evidence>
<dbReference type="SMART" id="SM00245">
    <property type="entry name" value="TSPc"/>
    <property type="match status" value="1"/>
</dbReference>
<comment type="similarity">
    <text evidence="1 5">Belongs to the peptidase S41A family.</text>
</comment>
<dbReference type="CDD" id="cd07560">
    <property type="entry name" value="Peptidase_S41_CPP"/>
    <property type="match status" value="1"/>
</dbReference>
<feature type="domain" description="PDZ" evidence="6">
    <location>
        <begin position="89"/>
        <end position="157"/>
    </location>
</feature>
<dbReference type="InterPro" id="IPR041489">
    <property type="entry name" value="PDZ_6"/>
</dbReference>
<evidence type="ECO:0000256" key="1">
    <source>
        <dbReference type="ARBA" id="ARBA00009179"/>
    </source>
</evidence>
<evidence type="ECO:0000259" key="6">
    <source>
        <dbReference type="PROSITE" id="PS50106"/>
    </source>
</evidence>
<evidence type="ECO:0000256" key="5">
    <source>
        <dbReference type="RuleBase" id="RU004404"/>
    </source>
</evidence>
<comment type="caution">
    <text evidence="7">The sequence shown here is derived from an EMBL/GenBank/DDBJ whole genome shotgun (WGS) entry which is preliminary data.</text>
</comment>
<dbReference type="SMART" id="SM00228">
    <property type="entry name" value="PDZ"/>
    <property type="match status" value="1"/>
</dbReference>
<dbReference type="EMBL" id="JALJYF010000002">
    <property type="protein sequence ID" value="MCP1728108.1"/>
    <property type="molecule type" value="Genomic_DNA"/>
</dbReference>
<accession>A0ABT1GCV6</accession>
<dbReference type="PANTHER" id="PTHR32060">
    <property type="entry name" value="TAIL-SPECIFIC PROTEASE"/>
    <property type="match status" value="1"/>
</dbReference>
<dbReference type="InterPro" id="IPR005151">
    <property type="entry name" value="Tail-specific_protease"/>
</dbReference>
<dbReference type="Pfam" id="PF22694">
    <property type="entry name" value="CtpB_N-like"/>
    <property type="match status" value="1"/>
</dbReference>
<keyword evidence="3 5" id="KW-0378">Hydrolase</keyword>
<dbReference type="Proteomes" id="UP001523550">
    <property type="component" value="Unassembled WGS sequence"/>
</dbReference>
<organism evidence="7 8">
    <name type="scientific">Natronospira proteinivora</name>
    <dbReference type="NCBI Taxonomy" id="1807133"/>
    <lineage>
        <taxon>Bacteria</taxon>
        <taxon>Pseudomonadati</taxon>
        <taxon>Pseudomonadota</taxon>
        <taxon>Gammaproteobacteria</taxon>
        <taxon>Natronospirales</taxon>
        <taxon>Natronospiraceae</taxon>
        <taxon>Natronospira</taxon>
    </lineage>
</organism>
<proteinExistence type="inferred from homology"/>
<protein>
    <submittedName>
        <fullName evidence="7">Carboxyl-terminal processing protease</fullName>
        <ecNumber evidence="7">3.4.21.102</ecNumber>
    </submittedName>
</protein>
<keyword evidence="8" id="KW-1185">Reference proteome</keyword>
<dbReference type="SUPFAM" id="SSF52096">
    <property type="entry name" value="ClpP/crotonase"/>
    <property type="match status" value="1"/>
</dbReference>
<keyword evidence="2 5" id="KW-0645">Protease</keyword>
<dbReference type="InterPro" id="IPR004447">
    <property type="entry name" value="Peptidase_S41A"/>
</dbReference>
<dbReference type="EC" id="3.4.21.102" evidence="7"/>
<dbReference type="Gene3D" id="3.90.226.10">
    <property type="entry name" value="2-enoyl-CoA Hydratase, Chain A, domain 1"/>
    <property type="match status" value="1"/>
</dbReference>
<dbReference type="Gene3D" id="2.30.42.10">
    <property type="match status" value="1"/>
</dbReference>
<dbReference type="Pfam" id="PF03572">
    <property type="entry name" value="Peptidase_S41"/>
    <property type="match status" value="1"/>
</dbReference>
<dbReference type="PROSITE" id="PS50106">
    <property type="entry name" value="PDZ"/>
    <property type="match status" value="1"/>
</dbReference>
<dbReference type="PANTHER" id="PTHR32060:SF30">
    <property type="entry name" value="CARBOXY-TERMINAL PROCESSING PROTEASE CTPA"/>
    <property type="match status" value="1"/>
</dbReference>
<dbReference type="NCBIfam" id="TIGR00225">
    <property type="entry name" value="prc"/>
    <property type="match status" value="1"/>
</dbReference>
<dbReference type="InterPro" id="IPR055210">
    <property type="entry name" value="CtpA/B_N"/>
</dbReference>
<sequence length="419" mass="44931">MSIKARTGLVLAIGFLLGSLVSVTHSVFADRGNNAELPYEQARMLAEVLERVRQGYVDPVDDEELMEHAIRGMLSSLDQHSNFMDPEEFQQMQERTSGRYGGLGIEVTQEDGVITVIAPIADSPAAAADIRSGDRILTVDGEPLEGMSLSEAVSKMRGEPGSSVVLGILSEDEEEARDVELVRERIQTRSVRERMIEPGIGYINITHFRDQVGNQTRDAMARLTSENGSHLDGLVIDMRNNPGGILRGAVEVSDLFLDEGIIVTAEGRAPSSQLSREASRGDLMLGAPIVVLVNRGSASAAEIVAGALQDHGRAVVLGQTSFGKGSVQTIMPLPDQAAMKLTTARYKTPSGRAIEKDGVHPDLSFTNGVPSLRDGAVLGERAREAWERGSEADAGDDQDLAHALRILRGMSGLALAEDG</sequence>
<dbReference type="GO" id="GO:0006508">
    <property type="term" value="P:proteolysis"/>
    <property type="evidence" value="ECO:0007669"/>
    <property type="project" value="UniProtKB-KW"/>
</dbReference>
<evidence type="ECO:0000256" key="3">
    <source>
        <dbReference type="ARBA" id="ARBA00022801"/>
    </source>
</evidence>
<dbReference type="InterPro" id="IPR029045">
    <property type="entry name" value="ClpP/crotonase-like_dom_sf"/>
</dbReference>
<dbReference type="CDD" id="cd06782">
    <property type="entry name" value="cpPDZ_CPP-like"/>
    <property type="match status" value="1"/>
</dbReference>
<dbReference type="InterPro" id="IPR001478">
    <property type="entry name" value="PDZ"/>
</dbReference>
<reference evidence="7 8" key="1">
    <citation type="submission" date="2022-03" db="EMBL/GenBank/DDBJ databases">
        <title>Genomic Encyclopedia of Type Strains, Phase III (KMG-III): the genomes of soil and plant-associated and newly described type strains.</title>
        <authorList>
            <person name="Whitman W."/>
        </authorList>
    </citation>
    <scope>NUCLEOTIDE SEQUENCE [LARGE SCALE GENOMIC DNA]</scope>
    <source>
        <strain evidence="7 8">BSker1</strain>
    </source>
</reference>
<keyword evidence="4 5" id="KW-0720">Serine protease</keyword>
<dbReference type="Gene3D" id="3.30.750.44">
    <property type="match status" value="1"/>
</dbReference>
<dbReference type="Pfam" id="PF17820">
    <property type="entry name" value="PDZ_6"/>
    <property type="match status" value="1"/>
</dbReference>
<dbReference type="GO" id="GO:0004252">
    <property type="term" value="F:serine-type endopeptidase activity"/>
    <property type="evidence" value="ECO:0007669"/>
    <property type="project" value="UniProtKB-EC"/>
</dbReference>
<evidence type="ECO:0000313" key="7">
    <source>
        <dbReference type="EMBL" id="MCP1728108.1"/>
    </source>
</evidence>
<name>A0ABT1GCV6_9GAMM</name>
<evidence type="ECO:0000313" key="8">
    <source>
        <dbReference type="Proteomes" id="UP001523550"/>
    </source>
</evidence>
<dbReference type="RefSeq" id="WP_253449624.1">
    <property type="nucleotide sequence ID" value="NZ_JALJYF010000002.1"/>
</dbReference>
<dbReference type="InterPro" id="IPR036034">
    <property type="entry name" value="PDZ_sf"/>
</dbReference>
<gene>
    <name evidence="7" type="ORF">J2T60_002108</name>
</gene>
<dbReference type="SUPFAM" id="SSF50156">
    <property type="entry name" value="PDZ domain-like"/>
    <property type="match status" value="1"/>
</dbReference>